<reference evidence="1" key="2">
    <citation type="journal article" date="2021" name="J Anim Sci Technol">
        <title>Complete genome sequence of Paenibacillus konkukensis sp. nov. SK3146 as a potential probiotic strain.</title>
        <authorList>
            <person name="Jung H.I."/>
            <person name="Park S."/>
            <person name="Niu K.M."/>
            <person name="Lee S.W."/>
            <person name="Kothari D."/>
            <person name="Yi K.J."/>
            <person name="Kim S.K."/>
        </authorList>
    </citation>
    <scope>NUCLEOTIDE SEQUENCE</scope>
    <source>
        <strain evidence="1">SK3146</strain>
    </source>
</reference>
<evidence type="ECO:0000313" key="1">
    <source>
        <dbReference type="EMBL" id="UQZ86972.1"/>
    </source>
</evidence>
<keyword evidence="2" id="KW-1185">Reference proteome</keyword>
<organism evidence="1 2">
    <name type="scientific">Paenibacillus konkukensis</name>
    <dbReference type="NCBI Taxonomy" id="2020716"/>
    <lineage>
        <taxon>Bacteria</taxon>
        <taxon>Bacillati</taxon>
        <taxon>Bacillota</taxon>
        <taxon>Bacilli</taxon>
        <taxon>Bacillales</taxon>
        <taxon>Paenibacillaceae</taxon>
        <taxon>Paenibacillus</taxon>
    </lineage>
</organism>
<sequence>MAEKNILAFFHTSEQAERIVPKLKALRAIDVSVDRIHQINGTGVSESMNPLTGSFPGLSFLTLGQEGEGIDEGILSAASVDASGMSAPMEEVFSGDFGGTDRMDTLLTVVIDEQYYDKAMRVIEEAGGKI</sequence>
<accession>A0ABY4RXU0</accession>
<evidence type="ECO:0000313" key="2">
    <source>
        <dbReference type="Proteomes" id="UP001057134"/>
    </source>
</evidence>
<proteinExistence type="predicted"/>
<dbReference type="Proteomes" id="UP001057134">
    <property type="component" value="Chromosome"/>
</dbReference>
<dbReference type="EMBL" id="CP027059">
    <property type="protein sequence ID" value="UQZ86972.1"/>
    <property type="molecule type" value="Genomic_DNA"/>
</dbReference>
<dbReference type="RefSeq" id="WP_249862469.1">
    <property type="nucleotide sequence ID" value="NZ_CP027059.1"/>
</dbReference>
<name>A0ABY4RXU0_9BACL</name>
<reference evidence="1" key="1">
    <citation type="submission" date="2018-02" db="EMBL/GenBank/DDBJ databases">
        <authorList>
            <person name="Kim S.-K."/>
            <person name="Jung H.-I."/>
            <person name="Lee S.-W."/>
        </authorList>
    </citation>
    <scope>NUCLEOTIDE SEQUENCE</scope>
    <source>
        <strain evidence="1">SK3146</strain>
    </source>
</reference>
<protein>
    <submittedName>
        <fullName evidence="1">Uncharacterized protein</fullName>
    </submittedName>
</protein>
<gene>
    <name evidence="1" type="ORF">SK3146_06265</name>
</gene>